<sequence>MGADQEERKQYFNKCPYCRLQRETCQSKREQSVRIWSVKEERVHTSFKAVYENFVKEIINRSPPTCTKLHTSANWPTPYMTRGALTTWGLHAEDWSQGVICEGKNYSSLNPDQLCPIQVVESLQDVPLSLRSCYYVPIHFIFH</sequence>
<proteinExistence type="predicted"/>
<evidence type="ECO:0000313" key="1">
    <source>
        <dbReference type="EMBL" id="KAJ7729302.1"/>
    </source>
</evidence>
<dbReference type="AlphaFoldDB" id="A0AAD7MR18"/>
<protein>
    <submittedName>
        <fullName evidence="1">Uncharacterized protein</fullName>
    </submittedName>
</protein>
<gene>
    <name evidence="1" type="ORF">B0H16DRAFT_1470064</name>
</gene>
<organism evidence="1 2">
    <name type="scientific">Mycena metata</name>
    <dbReference type="NCBI Taxonomy" id="1033252"/>
    <lineage>
        <taxon>Eukaryota</taxon>
        <taxon>Fungi</taxon>
        <taxon>Dikarya</taxon>
        <taxon>Basidiomycota</taxon>
        <taxon>Agaricomycotina</taxon>
        <taxon>Agaricomycetes</taxon>
        <taxon>Agaricomycetidae</taxon>
        <taxon>Agaricales</taxon>
        <taxon>Marasmiineae</taxon>
        <taxon>Mycenaceae</taxon>
        <taxon>Mycena</taxon>
    </lineage>
</organism>
<comment type="caution">
    <text evidence="1">The sequence shown here is derived from an EMBL/GenBank/DDBJ whole genome shotgun (WGS) entry which is preliminary data.</text>
</comment>
<name>A0AAD7MR18_9AGAR</name>
<keyword evidence="2" id="KW-1185">Reference proteome</keyword>
<accession>A0AAD7MR18</accession>
<reference evidence="1" key="1">
    <citation type="submission" date="2023-03" db="EMBL/GenBank/DDBJ databases">
        <title>Massive genome expansion in bonnet fungi (Mycena s.s.) driven by repeated elements and novel gene families across ecological guilds.</title>
        <authorList>
            <consortium name="Lawrence Berkeley National Laboratory"/>
            <person name="Harder C.B."/>
            <person name="Miyauchi S."/>
            <person name="Viragh M."/>
            <person name="Kuo A."/>
            <person name="Thoen E."/>
            <person name="Andreopoulos B."/>
            <person name="Lu D."/>
            <person name="Skrede I."/>
            <person name="Drula E."/>
            <person name="Henrissat B."/>
            <person name="Morin E."/>
            <person name="Kohler A."/>
            <person name="Barry K."/>
            <person name="LaButti K."/>
            <person name="Morin E."/>
            <person name="Salamov A."/>
            <person name="Lipzen A."/>
            <person name="Mereny Z."/>
            <person name="Hegedus B."/>
            <person name="Baldrian P."/>
            <person name="Stursova M."/>
            <person name="Weitz H."/>
            <person name="Taylor A."/>
            <person name="Grigoriev I.V."/>
            <person name="Nagy L.G."/>
            <person name="Martin F."/>
            <person name="Kauserud H."/>
        </authorList>
    </citation>
    <scope>NUCLEOTIDE SEQUENCE</scope>
    <source>
        <strain evidence="1">CBHHK182m</strain>
    </source>
</reference>
<evidence type="ECO:0000313" key="2">
    <source>
        <dbReference type="Proteomes" id="UP001215598"/>
    </source>
</evidence>
<dbReference type="EMBL" id="JARKIB010000166">
    <property type="protein sequence ID" value="KAJ7729302.1"/>
    <property type="molecule type" value="Genomic_DNA"/>
</dbReference>
<dbReference type="Proteomes" id="UP001215598">
    <property type="component" value="Unassembled WGS sequence"/>
</dbReference>